<proteinExistence type="inferred from homology"/>
<keyword evidence="6" id="KW-0282">Flagellum</keyword>
<evidence type="ECO:0000256" key="4">
    <source>
        <dbReference type="SAM" id="MobiDB-lite"/>
    </source>
</evidence>
<comment type="caution">
    <text evidence="6">The sequence shown here is derived from an EMBL/GenBank/DDBJ whole genome shotgun (WGS) entry which is preliminary data.</text>
</comment>
<feature type="compositionally biased region" description="Polar residues" evidence="4">
    <location>
        <begin position="11"/>
        <end position="29"/>
    </location>
</feature>
<feature type="compositionally biased region" description="Basic and acidic residues" evidence="4">
    <location>
        <begin position="374"/>
        <end position="388"/>
    </location>
</feature>
<name>A0ABW3U3R9_9GAMM</name>
<accession>A0ABW3U3R9</accession>
<reference evidence="7" key="1">
    <citation type="journal article" date="2019" name="Int. J. Syst. Evol. Microbiol.">
        <title>The Global Catalogue of Microorganisms (GCM) 10K type strain sequencing project: providing services to taxonomists for standard genome sequencing and annotation.</title>
        <authorList>
            <consortium name="The Broad Institute Genomics Platform"/>
            <consortium name="The Broad Institute Genome Sequencing Center for Infectious Disease"/>
            <person name="Wu L."/>
            <person name="Ma J."/>
        </authorList>
    </citation>
    <scope>NUCLEOTIDE SEQUENCE [LARGE SCALE GENOMIC DNA]</scope>
    <source>
        <strain evidence="7">CCUG 54356</strain>
    </source>
</reference>
<feature type="region of interest" description="Disordered" evidence="4">
    <location>
        <begin position="1"/>
        <end position="32"/>
    </location>
</feature>
<feature type="compositionally biased region" description="Polar residues" evidence="4">
    <location>
        <begin position="331"/>
        <end position="342"/>
    </location>
</feature>
<comment type="similarity">
    <text evidence="2">Belongs to the FliK family.</text>
</comment>
<dbReference type="Proteomes" id="UP001597264">
    <property type="component" value="Unassembled WGS sequence"/>
</dbReference>
<dbReference type="InterPro" id="IPR001635">
    <property type="entry name" value="Flag_hook_Flik"/>
</dbReference>
<keyword evidence="3" id="KW-1005">Bacterial flagellum biogenesis</keyword>
<evidence type="ECO:0000256" key="1">
    <source>
        <dbReference type="ARBA" id="ARBA00003944"/>
    </source>
</evidence>
<evidence type="ECO:0000256" key="2">
    <source>
        <dbReference type="ARBA" id="ARBA00009149"/>
    </source>
</evidence>
<evidence type="ECO:0000313" key="7">
    <source>
        <dbReference type="Proteomes" id="UP001597264"/>
    </source>
</evidence>
<dbReference type="PRINTS" id="PR01007">
    <property type="entry name" value="FLGHOOKFLIK"/>
</dbReference>
<dbReference type="EMBL" id="JBHTLR010000004">
    <property type="protein sequence ID" value="MFD1215483.1"/>
    <property type="molecule type" value="Genomic_DNA"/>
</dbReference>
<feature type="domain" description="Flagellar hook-length control protein-like C-terminal" evidence="5">
    <location>
        <begin position="261"/>
        <end position="340"/>
    </location>
</feature>
<dbReference type="PANTHER" id="PTHR37533">
    <property type="entry name" value="FLAGELLAR HOOK-LENGTH CONTROL PROTEIN"/>
    <property type="match status" value="1"/>
</dbReference>
<keyword evidence="6" id="KW-0969">Cilium</keyword>
<keyword evidence="7" id="KW-1185">Reference proteome</keyword>
<dbReference type="RefSeq" id="WP_230437774.1">
    <property type="nucleotide sequence ID" value="NZ_CP087715.1"/>
</dbReference>
<comment type="function">
    <text evidence="1">Controls the length of the flagellar hook.</text>
</comment>
<dbReference type="CDD" id="cd17470">
    <property type="entry name" value="T3SS_Flik_C"/>
    <property type="match status" value="1"/>
</dbReference>
<dbReference type="InterPro" id="IPR038610">
    <property type="entry name" value="FliK-like_C_sf"/>
</dbReference>
<dbReference type="Gene3D" id="3.30.750.140">
    <property type="match status" value="1"/>
</dbReference>
<protein>
    <submittedName>
        <fullName evidence="6">Flagellar hook-length control protein FliK</fullName>
    </submittedName>
</protein>
<dbReference type="InterPro" id="IPR021136">
    <property type="entry name" value="Flagellar_hook_control-like_C"/>
</dbReference>
<sequence>MDISTLLKMTPVQSGTGKTPSAEGSSESAQRFDDALRAKLTAATDASQGTAAASQSALPPLAMLAGLHIPGGVSAAPDSTGTLADGLANTELEATPGEQADLTPVLPQRTDMTTAATSVTNTTASEAALISGTPAAAAVPLTQSHTQGNRQTAGSELVASDKLSTEISALITDTNAQRKNAATQATAMTGTVSVETAVSTSTATAAVNTLDSAAAATASASNPISSTTAPVTPAATQSPATASLASVTGSAAWGEEFSQHLIGMAHRGDKQVDLHLHPRELGSLSVSLSLDDQGARAQFISANATVRSAVEQALPQLREALAQQGLTLGETSVGDQHQPSSDQHSRHAPGAGIAGRTSDTDTVETAAEPTAADGTDRLLRPRGVDLYA</sequence>
<evidence type="ECO:0000313" key="6">
    <source>
        <dbReference type="EMBL" id="MFD1215483.1"/>
    </source>
</evidence>
<dbReference type="Pfam" id="PF02120">
    <property type="entry name" value="Flg_hook"/>
    <property type="match status" value="1"/>
</dbReference>
<dbReference type="InterPro" id="IPR052563">
    <property type="entry name" value="FliK"/>
</dbReference>
<gene>
    <name evidence="6" type="ORF">ACFQ2X_02630</name>
</gene>
<keyword evidence="6" id="KW-0966">Cell projection</keyword>
<evidence type="ECO:0000259" key="5">
    <source>
        <dbReference type="Pfam" id="PF02120"/>
    </source>
</evidence>
<organism evidence="6 7">
    <name type="scientific">Microbulbifer celer</name>
    <dbReference type="NCBI Taxonomy" id="435905"/>
    <lineage>
        <taxon>Bacteria</taxon>
        <taxon>Pseudomonadati</taxon>
        <taxon>Pseudomonadota</taxon>
        <taxon>Gammaproteobacteria</taxon>
        <taxon>Cellvibrionales</taxon>
        <taxon>Microbulbiferaceae</taxon>
        <taxon>Microbulbifer</taxon>
    </lineage>
</organism>
<feature type="region of interest" description="Disordered" evidence="4">
    <location>
        <begin position="331"/>
        <end position="388"/>
    </location>
</feature>
<dbReference type="PANTHER" id="PTHR37533:SF2">
    <property type="entry name" value="FLAGELLAR HOOK-LENGTH CONTROL PROTEIN"/>
    <property type="match status" value="1"/>
</dbReference>
<evidence type="ECO:0000256" key="3">
    <source>
        <dbReference type="ARBA" id="ARBA00022795"/>
    </source>
</evidence>